<dbReference type="Pfam" id="PF03466">
    <property type="entry name" value="LysR_substrate"/>
    <property type="match status" value="1"/>
</dbReference>
<keyword evidence="8" id="KW-1185">Reference proteome</keyword>
<dbReference type="RefSeq" id="WP_088744103.1">
    <property type="nucleotide sequence ID" value="NZ_CAWOWR010000127.1"/>
</dbReference>
<dbReference type="OrthoDB" id="8839911at2"/>
<dbReference type="PANTHER" id="PTHR30419">
    <property type="entry name" value="HTH-TYPE TRANSCRIPTIONAL REGULATOR YBHD"/>
    <property type="match status" value="1"/>
</dbReference>
<gene>
    <name evidence="7" type="ORF">FQP86_10700</name>
</gene>
<evidence type="ECO:0000256" key="4">
    <source>
        <dbReference type="ARBA" id="ARBA00023163"/>
    </source>
</evidence>
<proteinExistence type="inferred from homology"/>
<sequence length="351" mass="39542">MRPIHDTLDWNLLRTFIVIVQEESVSRAAARLYLSQPAVSLSLKRLEERLGQRLIERDSHRFRVTSAGQVVYREAVEIYANVARLASEVGNSQTEISGHVSLLFVTGIECRFLDSVFARFHRCFPQVTFSIQDMSSHEVQQGLLQRQGALGICLARQTPDQLMSQVLVRQSYHYFCGQTHPLFGRQNLPLEALRSERYISFGSEQLDGVLSPLAMFRAKEGLQGPVVGQSSSLQEIQRMVHAGWGIGCMPEHIVRREVEQGQLWPLPPYGGVADIDLHLMWHREARFSAAESTFVDFLHNALAKVPLEDRLHRGLEPVRAPEPDAKTAAPENRSSDTPRMIDSLTLPPADT</sequence>
<keyword evidence="3" id="KW-0238">DNA-binding</keyword>
<evidence type="ECO:0000313" key="8">
    <source>
        <dbReference type="Proteomes" id="UP000319941"/>
    </source>
</evidence>
<dbReference type="EMBL" id="VNFH01000007">
    <property type="protein sequence ID" value="TVU69582.1"/>
    <property type="molecule type" value="Genomic_DNA"/>
</dbReference>
<dbReference type="FunFam" id="1.10.10.10:FF:000001">
    <property type="entry name" value="LysR family transcriptional regulator"/>
    <property type="match status" value="1"/>
</dbReference>
<evidence type="ECO:0000259" key="6">
    <source>
        <dbReference type="PROSITE" id="PS50931"/>
    </source>
</evidence>
<evidence type="ECO:0000256" key="3">
    <source>
        <dbReference type="ARBA" id="ARBA00023125"/>
    </source>
</evidence>
<dbReference type="GO" id="GO:0003677">
    <property type="term" value="F:DNA binding"/>
    <property type="evidence" value="ECO:0007669"/>
    <property type="project" value="UniProtKB-KW"/>
</dbReference>
<keyword evidence="4" id="KW-0804">Transcription</keyword>
<dbReference type="InterPro" id="IPR005119">
    <property type="entry name" value="LysR_subst-bd"/>
</dbReference>
<dbReference type="PANTHER" id="PTHR30419:SF8">
    <property type="entry name" value="NITROGEN ASSIMILATION TRANSCRIPTIONAL ACTIVATOR-RELATED"/>
    <property type="match status" value="1"/>
</dbReference>
<dbReference type="InterPro" id="IPR036388">
    <property type="entry name" value="WH-like_DNA-bd_sf"/>
</dbReference>
<dbReference type="GO" id="GO:0005829">
    <property type="term" value="C:cytosol"/>
    <property type="evidence" value="ECO:0007669"/>
    <property type="project" value="TreeGrafter"/>
</dbReference>
<evidence type="ECO:0000256" key="5">
    <source>
        <dbReference type="SAM" id="MobiDB-lite"/>
    </source>
</evidence>
<dbReference type="PRINTS" id="PR00039">
    <property type="entry name" value="HTHLYSR"/>
</dbReference>
<dbReference type="Pfam" id="PF00126">
    <property type="entry name" value="HTH_1"/>
    <property type="match status" value="1"/>
</dbReference>
<evidence type="ECO:0000256" key="2">
    <source>
        <dbReference type="ARBA" id="ARBA00023015"/>
    </source>
</evidence>
<keyword evidence="2" id="KW-0805">Transcription regulation</keyword>
<feature type="region of interest" description="Disordered" evidence="5">
    <location>
        <begin position="316"/>
        <end position="351"/>
    </location>
</feature>
<dbReference type="GO" id="GO:0003700">
    <property type="term" value="F:DNA-binding transcription factor activity"/>
    <property type="evidence" value="ECO:0007669"/>
    <property type="project" value="InterPro"/>
</dbReference>
<dbReference type="AlphaFoldDB" id="A0A558HKB8"/>
<dbReference type="Gene3D" id="3.40.190.290">
    <property type="match status" value="1"/>
</dbReference>
<feature type="compositionally biased region" description="Basic and acidic residues" evidence="5">
    <location>
        <begin position="316"/>
        <end position="325"/>
    </location>
</feature>
<feature type="domain" description="HTH lysR-type" evidence="6">
    <location>
        <begin position="8"/>
        <end position="65"/>
    </location>
</feature>
<evidence type="ECO:0000313" key="7">
    <source>
        <dbReference type="EMBL" id="TVU69582.1"/>
    </source>
</evidence>
<comment type="caution">
    <text evidence="7">The sequence shown here is derived from an EMBL/GenBank/DDBJ whole genome shotgun (WGS) entry which is preliminary data.</text>
</comment>
<dbReference type="InterPro" id="IPR036390">
    <property type="entry name" value="WH_DNA-bd_sf"/>
</dbReference>
<dbReference type="CDD" id="cd05466">
    <property type="entry name" value="PBP2_LTTR_substrate"/>
    <property type="match status" value="1"/>
</dbReference>
<dbReference type="InterPro" id="IPR000847">
    <property type="entry name" value="LysR_HTH_N"/>
</dbReference>
<accession>A0A558HKB8</accession>
<dbReference type="SUPFAM" id="SSF46785">
    <property type="entry name" value="Winged helix' DNA-binding domain"/>
    <property type="match status" value="1"/>
</dbReference>
<reference evidence="7 8" key="1">
    <citation type="submission" date="2019-07" db="EMBL/GenBank/DDBJ databases">
        <title>Diversity of Bacteria from Kongsfjorden, Arctic.</title>
        <authorList>
            <person name="Yu Y."/>
        </authorList>
    </citation>
    <scope>NUCLEOTIDE SEQUENCE [LARGE SCALE GENOMIC DNA]</scope>
    <source>
        <strain evidence="7 8">SM1923</strain>
    </source>
</reference>
<name>A0A558HKB8_9GAMM</name>
<evidence type="ECO:0000256" key="1">
    <source>
        <dbReference type="ARBA" id="ARBA00009437"/>
    </source>
</evidence>
<organism evidence="7 8">
    <name type="scientific">Cobetia crustatorum</name>
    <dbReference type="NCBI Taxonomy" id="553385"/>
    <lineage>
        <taxon>Bacteria</taxon>
        <taxon>Pseudomonadati</taxon>
        <taxon>Pseudomonadota</taxon>
        <taxon>Gammaproteobacteria</taxon>
        <taxon>Oceanospirillales</taxon>
        <taxon>Halomonadaceae</taxon>
        <taxon>Cobetia</taxon>
    </lineage>
</organism>
<dbReference type="Proteomes" id="UP000319941">
    <property type="component" value="Unassembled WGS sequence"/>
</dbReference>
<dbReference type="Gene3D" id="1.10.10.10">
    <property type="entry name" value="Winged helix-like DNA-binding domain superfamily/Winged helix DNA-binding domain"/>
    <property type="match status" value="1"/>
</dbReference>
<comment type="similarity">
    <text evidence="1">Belongs to the LysR transcriptional regulatory family.</text>
</comment>
<protein>
    <submittedName>
        <fullName evidence="7">LysR family transcriptional regulator</fullName>
    </submittedName>
</protein>
<dbReference type="SUPFAM" id="SSF53850">
    <property type="entry name" value="Periplasmic binding protein-like II"/>
    <property type="match status" value="1"/>
</dbReference>
<dbReference type="PROSITE" id="PS50931">
    <property type="entry name" value="HTH_LYSR"/>
    <property type="match status" value="1"/>
</dbReference>
<dbReference type="STRING" id="553385.GCA_000591415_03209"/>
<dbReference type="InterPro" id="IPR050950">
    <property type="entry name" value="HTH-type_LysR_regulators"/>
</dbReference>